<dbReference type="InterPro" id="IPR024079">
    <property type="entry name" value="MetalloPept_cat_dom_sf"/>
</dbReference>
<dbReference type="Gene3D" id="3.40.390.10">
    <property type="entry name" value="Collagenase (Catalytic Domain)"/>
    <property type="match status" value="1"/>
</dbReference>
<name>A0A7R9BYL3_9CRUS</name>
<evidence type="ECO:0000256" key="8">
    <source>
        <dbReference type="ARBA" id="ARBA00023145"/>
    </source>
</evidence>
<comment type="cofactor">
    <cofactor evidence="1">
        <name>Zn(2+)</name>
        <dbReference type="ChEBI" id="CHEBI:29105"/>
    </cofactor>
</comment>
<evidence type="ECO:0000313" key="12">
    <source>
        <dbReference type="Proteomes" id="UP000678499"/>
    </source>
</evidence>
<dbReference type="GO" id="GO:0005615">
    <property type="term" value="C:extracellular space"/>
    <property type="evidence" value="ECO:0007669"/>
    <property type="project" value="TreeGrafter"/>
</dbReference>
<keyword evidence="5" id="KW-0378">Hydrolase</keyword>
<reference evidence="11" key="1">
    <citation type="submission" date="2020-11" db="EMBL/GenBank/DDBJ databases">
        <authorList>
            <person name="Tran Van P."/>
        </authorList>
    </citation>
    <scope>NUCLEOTIDE SEQUENCE</scope>
</reference>
<dbReference type="GO" id="GO:0030198">
    <property type="term" value="P:extracellular matrix organization"/>
    <property type="evidence" value="ECO:0007669"/>
    <property type="project" value="TreeGrafter"/>
</dbReference>
<dbReference type="EMBL" id="CAJPEX010005711">
    <property type="protein sequence ID" value="CAG0923766.1"/>
    <property type="molecule type" value="Genomic_DNA"/>
</dbReference>
<evidence type="ECO:0000256" key="7">
    <source>
        <dbReference type="ARBA" id="ARBA00023049"/>
    </source>
</evidence>
<dbReference type="Proteomes" id="UP000678499">
    <property type="component" value="Unassembled WGS sequence"/>
</dbReference>
<dbReference type="AlphaFoldDB" id="A0A7R9BYL3"/>
<dbReference type="GO" id="GO:0004222">
    <property type="term" value="F:metalloendopeptidase activity"/>
    <property type="evidence" value="ECO:0007669"/>
    <property type="project" value="InterPro"/>
</dbReference>
<evidence type="ECO:0000256" key="3">
    <source>
        <dbReference type="ARBA" id="ARBA00022723"/>
    </source>
</evidence>
<gene>
    <name evidence="11" type="ORF">NMOB1V02_LOCUS11227</name>
</gene>
<feature type="domain" description="Peptidoglycan binding-like" evidence="10">
    <location>
        <begin position="47"/>
        <end position="100"/>
    </location>
</feature>
<keyword evidence="2" id="KW-0645">Protease</keyword>
<evidence type="ECO:0000259" key="10">
    <source>
        <dbReference type="Pfam" id="PF01471"/>
    </source>
</evidence>
<dbReference type="GO" id="GO:0031012">
    <property type="term" value="C:extracellular matrix"/>
    <property type="evidence" value="ECO:0007669"/>
    <property type="project" value="InterPro"/>
</dbReference>
<sequence>MCGCGKMTPLSLVSWRILCLKVLLVFSSTSARPHCCGPRDGAVPDSAQHYLMTFGYLPQSDFEIGNLRTEEELINAIKEMQTFAGIPATGKIDEKTLKLMHTPRCGLPDVDKSFGGDRTRPKRYLLQGQRWPRTALTWT</sequence>
<dbReference type="Pfam" id="PF01471">
    <property type="entry name" value="PG_binding_1"/>
    <property type="match status" value="1"/>
</dbReference>
<dbReference type="GO" id="GO:0006508">
    <property type="term" value="P:proteolysis"/>
    <property type="evidence" value="ECO:0007669"/>
    <property type="project" value="UniProtKB-KW"/>
</dbReference>
<evidence type="ECO:0000256" key="9">
    <source>
        <dbReference type="SAM" id="SignalP"/>
    </source>
</evidence>
<dbReference type="InterPro" id="IPR036365">
    <property type="entry name" value="PGBD-like_sf"/>
</dbReference>
<dbReference type="OrthoDB" id="406838at2759"/>
<keyword evidence="3" id="KW-0479">Metal-binding</keyword>
<evidence type="ECO:0000256" key="5">
    <source>
        <dbReference type="ARBA" id="ARBA00022801"/>
    </source>
</evidence>
<dbReference type="PROSITE" id="PS00546">
    <property type="entry name" value="CYSTEINE_SWITCH"/>
    <property type="match status" value="1"/>
</dbReference>
<dbReference type="PANTHER" id="PTHR10201:SF308">
    <property type="entry name" value="MATRIX METALLOPROTEINASE 2"/>
    <property type="match status" value="1"/>
</dbReference>
<dbReference type="GO" id="GO:0030574">
    <property type="term" value="P:collagen catabolic process"/>
    <property type="evidence" value="ECO:0007669"/>
    <property type="project" value="TreeGrafter"/>
</dbReference>
<dbReference type="GO" id="GO:0008270">
    <property type="term" value="F:zinc ion binding"/>
    <property type="evidence" value="ECO:0007669"/>
    <property type="project" value="InterPro"/>
</dbReference>
<dbReference type="InterPro" id="IPR021158">
    <property type="entry name" value="Pept_M10A_Zn_BS"/>
</dbReference>
<keyword evidence="4 9" id="KW-0732">Signal</keyword>
<feature type="signal peptide" evidence="9">
    <location>
        <begin position="1"/>
        <end position="31"/>
    </location>
</feature>
<organism evidence="11">
    <name type="scientific">Notodromas monacha</name>
    <dbReference type="NCBI Taxonomy" id="399045"/>
    <lineage>
        <taxon>Eukaryota</taxon>
        <taxon>Metazoa</taxon>
        <taxon>Ecdysozoa</taxon>
        <taxon>Arthropoda</taxon>
        <taxon>Crustacea</taxon>
        <taxon>Oligostraca</taxon>
        <taxon>Ostracoda</taxon>
        <taxon>Podocopa</taxon>
        <taxon>Podocopida</taxon>
        <taxon>Cypridocopina</taxon>
        <taxon>Cypridoidea</taxon>
        <taxon>Cyprididae</taxon>
        <taxon>Notodromas</taxon>
    </lineage>
</organism>
<evidence type="ECO:0000256" key="4">
    <source>
        <dbReference type="ARBA" id="ARBA00022729"/>
    </source>
</evidence>
<evidence type="ECO:0000256" key="1">
    <source>
        <dbReference type="ARBA" id="ARBA00001947"/>
    </source>
</evidence>
<keyword evidence="8" id="KW-0865">Zymogen</keyword>
<dbReference type="EMBL" id="OA887748">
    <property type="protein sequence ID" value="CAD7283614.1"/>
    <property type="molecule type" value="Genomic_DNA"/>
</dbReference>
<evidence type="ECO:0000313" key="11">
    <source>
        <dbReference type="EMBL" id="CAD7283614.1"/>
    </source>
</evidence>
<dbReference type="SUPFAM" id="SSF47090">
    <property type="entry name" value="PGBD-like"/>
    <property type="match status" value="1"/>
</dbReference>
<proteinExistence type="predicted"/>
<protein>
    <recommendedName>
        <fullName evidence="10">Peptidoglycan binding-like domain-containing protein</fullName>
    </recommendedName>
</protein>
<accession>A0A7R9BYL3</accession>
<keyword evidence="6" id="KW-0862">Zinc</keyword>
<dbReference type="PANTHER" id="PTHR10201">
    <property type="entry name" value="MATRIX METALLOPROTEINASE"/>
    <property type="match status" value="1"/>
</dbReference>
<keyword evidence="7" id="KW-0482">Metalloprotease</keyword>
<dbReference type="InterPro" id="IPR002477">
    <property type="entry name" value="Peptidoglycan-bd-like"/>
</dbReference>
<feature type="chain" id="PRO_5036210354" description="Peptidoglycan binding-like domain-containing protein" evidence="9">
    <location>
        <begin position="32"/>
        <end position="139"/>
    </location>
</feature>
<keyword evidence="12" id="KW-1185">Reference proteome</keyword>
<evidence type="ECO:0000256" key="6">
    <source>
        <dbReference type="ARBA" id="ARBA00022833"/>
    </source>
</evidence>
<evidence type="ECO:0000256" key="2">
    <source>
        <dbReference type="ARBA" id="ARBA00022670"/>
    </source>
</evidence>